<dbReference type="KEGG" id="bss:BSUW23_06890"/>
<feature type="transmembrane region" description="Helical" evidence="7">
    <location>
        <begin position="70"/>
        <end position="93"/>
    </location>
</feature>
<feature type="domain" description="VTT" evidence="8">
    <location>
        <begin position="51"/>
        <end position="177"/>
    </location>
</feature>
<comment type="similarity">
    <text evidence="2">Belongs to the DedA family.</text>
</comment>
<keyword evidence="4 7" id="KW-0812">Transmembrane</keyword>
<dbReference type="AlphaFoldDB" id="E0U2K6"/>
<proteinExistence type="inferred from homology"/>
<feature type="transmembrane region" description="Helical" evidence="7">
    <location>
        <begin position="193"/>
        <end position="211"/>
    </location>
</feature>
<evidence type="ECO:0000256" key="4">
    <source>
        <dbReference type="ARBA" id="ARBA00022692"/>
    </source>
</evidence>
<evidence type="ECO:0000256" key="5">
    <source>
        <dbReference type="ARBA" id="ARBA00022989"/>
    </source>
</evidence>
<evidence type="ECO:0000256" key="2">
    <source>
        <dbReference type="ARBA" id="ARBA00010792"/>
    </source>
</evidence>
<feature type="transmembrane region" description="Helical" evidence="7">
    <location>
        <begin position="37"/>
        <end position="64"/>
    </location>
</feature>
<gene>
    <name evidence="9" type="primary">ykoX</name>
    <name evidence="9" type="ordered locus">BSUW23_06890</name>
</gene>
<keyword evidence="5 7" id="KW-1133">Transmembrane helix</keyword>
<dbReference type="PANTHER" id="PTHR42709:SF6">
    <property type="entry name" value="UNDECAPRENYL PHOSPHATE TRANSPORTER A"/>
    <property type="match status" value="1"/>
</dbReference>
<dbReference type="Pfam" id="PF09335">
    <property type="entry name" value="VTT_dom"/>
    <property type="match status" value="1"/>
</dbReference>
<dbReference type="InterPro" id="IPR051311">
    <property type="entry name" value="DedA_domain"/>
</dbReference>
<dbReference type="InterPro" id="IPR032816">
    <property type="entry name" value="VTT_dom"/>
</dbReference>
<evidence type="ECO:0000256" key="7">
    <source>
        <dbReference type="SAM" id="Phobius"/>
    </source>
</evidence>
<evidence type="ECO:0000256" key="6">
    <source>
        <dbReference type="ARBA" id="ARBA00023136"/>
    </source>
</evidence>
<evidence type="ECO:0000313" key="9">
    <source>
        <dbReference type="EMBL" id="ADM37426.1"/>
    </source>
</evidence>
<dbReference type="PANTHER" id="PTHR42709">
    <property type="entry name" value="ALKALINE PHOSPHATASE LIKE PROTEIN"/>
    <property type="match status" value="1"/>
</dbReference>
<dbReference type="EMBL" id="CP002183">
    <property type="protein sequence ID" value="ADM37426.1"/>
    <property type="molecule type" value="Genomic_DNA"/>
</dbReference>
<evidence type="ECO:0000256" key="3">
    <source>
        <dbReference type="ARBA" id="ARBA00022475"/>
    </source>
</evidence>
<keyword evidence="6 7" id="KW-0472">Membrane</keyword>
<organism evidence="9 10">
    <name type="scientific">Bacillus spizizenii (strain ATCC 23059 / NRRL B-14472 / W23)</name>
    <name type="common">Bacillus subtilis subsp. spizizenii</name>
    <dbReference type="NCBI Taxonomy" id="655816"/>
    <lineage>
        <taxon>Bacteria</taxon>
        <taxon>Bacillati</taxon>
        <taxon>Bacillota</taxon>
        <taxon>Bacilli</taxon>
        <taxon>Bacillales</taxon>
        <taxon>Bacillaceae</taxon>
        <taxon>Bacillus</taxon>
    </lineage>
</organism>
<protein>
    <submittedName>
        <fullName evidence="9">Putative integral inner membrane protein</fullName>
    </submittedName>
</protein>
<evidence type="ECO:0000313" key="10">
    <source>
        <dbReference type="Proteomes" id="UP000002233"/>
    </source>
</evidence>
<dbReference type="HOGENOM" id="CLU_044208_1_2_9"/>
<keyword evidence="3" id="KW-1003">Cell membrane</keyword>
<dbReference type="GO" id="GO:0005886">
    <property type="term" value="C:plasma membrane"/>
    <property type="evidence" value="ECO:0007669"/>
    <property type="project" value="UniProtKB-SubCell"/>
</dbReference>
<accession>E0U2K6</accession>
<dbReference type="Proteomes" id="UP000002233">
    <property type="component" value="Chromosome"/>
</dbReference>
<feature type="transmembrane region" description="Helical" evidence="7">
    <location>
        <begin position="154"/>
        <end position="173"/>
    </location>
</feature>
<evidence type="ECO:0000259" key="8">
    <source>
        <dbReference type="Pfam" id="PF09335"/>
    </source>
</evidence>
<reference key="1">
    <citation type="submission" date="2010-08" db="EMBL/GenBank/DDBJ databases">
        <authorList>
            <person name="Zeigler D.R."/>
        </authorList>
    </citation>
    <scope>NUCLEOTIDE SEQUENCE</scope>
    <source>
        <strain>W23</strain>
    </source>
</reference>
<sequence length="231" mass="26248">MLTFAEKTKCIIHKYEKGEVMAIEELVMSWIEAFKSLSYFGIFLALCIEFIPAEIVLPLAGYWVSKGDMTLFGAVLAGSLGGVAGPLTLYWIGRYGGRPFLERFGKYLFIKPEALDKSDEFFKKHGGFVAFSGRFLPGIRTLISIPCGIAKMNVWVFSFYTFIAMLPITFVYVYLGVKLGENWKEVGSILDQYMLPIGIAILALFLLYLLIKKRKKRTHSEQLSVFFKNKR</sequence>
<reference evidence="9 10" key="2">
    <citation type="journal article" date="2011" name="Microbiology">
        <title>The genome sequence of Bacillus subtilis subsp. spizizenii W23: insights into speciation within the B. subtilis complex and into the history of B. subtilis genetics.</title>
        <authorList>
            <person name="Zeigler D.R."/>
        </authorList>
    </citation>
    <scope>NUCLEOTIDE SEQUENCE [LARGE SCALE GENOMIC DNA]</scope>
    <source>
        <strain evidence="10">ATCC 23059 / NRRL B-14472 / W23</strain>
    </source>
</reference>
<name>E0U2K6_BACSH</name>
<evidence type="ECO:0000256" key="1">
    <source>
        <dbReference type="ARBA" id="ARBA00004651"/>
    </source>
</evidence>
<comment type="subcellular location">
    <subcellularLocation>
        <location evidence="1">Cell membrane</location>
        <topology evidence="1">Multi-pass membrane protein</topology>
    </subcellularLocation>
</comment>